<dbReference type="InterPro" id="IPR013320">
    <property type="entry name" value="ConA-like_dom_sf"/>
</dbReference>
<sequence>MTQEIESGYPIRVGDVLSFRIETSAGGSVGVVAIENETTKQPFSTTIKADQASILSGKNAEWIVERYIDSPTNSYSVPPDVSLTFTDAVAKSSDGKTFGPQDGIVVNHAPKLLPRVDPGKVTVSYFGG</sequence>
<dbReference type="Gene3D" id="2.60.120.700">
    <property type="entry name" value="Peptidase G1"/>
    <property type="match status" value="1"/>
</dbReference>
<proteinExistence type="predicted"/>
<dbReference type="Pfam" id="PF01828">
    <property type="entry name" value="Peptidase_A4"/>
    <property type="match status" value="1"/>
</dbReference>
<reference evidence="1 2" key="1">
    <citation type="journal article" date="2022" name="G3 (Bethesda)">
        <title>Enemy or ally: a genomic approach to elucidate the lifestyle of Phyllosticta citrichinaensis.</title>
        <authorList>
            <person name="Buijs V.A."/>
            <person name="Groenewald J.Z."/>
            <person name="Haridas S."/>
            <person name="LaButti K.M."/>
            <person name="Lipzen A."/>
            <person name="Martin F.M."/>
            <person name="Barry K."/>
            <person name="Grigoriev I.V."/>
            <person name="Crous P.W."/>
            <person name="Seidl M.F."/>
        </authorList>
    </citation>
    <scope>NUCLEOTIDE SEQUENCE [LARGE SCALE GENOMIC DNA]</scope>
    <source>
        <strain evidence="1 2">CBS 129764</strain>
    </source>
</reference>
<dbReference type="InterPro" id="IPR038656">
    <property type="entry name" value="Peptidase_G1_sf"/>
</dbReference>
<organism evidence="1 2">
    <name type="scientific">Phyllosticta citrichinensis</name>
    <dbReference type="NCBI Taxonomy" id="1130410"/>
    <lineage>
        <taxon>Eukaryota</taxon>
        <taxon>Fungi</taxon>
        <taxon>Dikarya</taxon>
        <taxon>Ascomycota</taxon>
        <taxon>Pezizomycotina</taxon>
        <taxon>Dothideomycetes</taxon>
        <taxon>Dothideomycetes incertae sedis</taxon>
        <taxon>Botryosphaeriales</taxon>
        <taxon>Phyllostictaceae</taxon>
        <taxon>Phyllosticta</taxon>
    </lineage>
</organism>
<gene>
    <name evidence="1" type="ORF">IWX90DRAFT_266265</name>
</gene>
<protein>
    <submittedName>
        <fullName evidence="1">Uncharacterized protein</fullName>
    </submittedName>
</protein>
<accession>A0ABR1XME6</accession>
<keyword evidence="2" id="KW-1185">Reference proteome</keyword>
<comment type="caution">
    <text evidence="1">The sequence shown here is derived from an EMBL/GenBank/DDBJ whole genome shotgun (WGS) entry which is preliminary data.</text>
</comment>
<dbReference type="SUPFAM" id="SSF49899">
    <property type="entry name" value="Concanavalin A-like lectins/glucanases"/>
    <property type="match status" value="1"/>
</dbReference>
<dbReference type="Proteomes" id="UP001456524">
    <property type="component" value="Unassembled WGS sequence"/>
</dbReference>
<evidence type="ECO:0000313" key="2">
    <source>
        <dbReference type="Proteomes" id="UP001456524"/>
    </source>
</evidence>
<name>A0ABR1XME6_9PEZI</name>
<dbReference type="EMBL" id="JBBWUH010000007">
    <property type="protein sequence ID" value="KAK8161345.1"/>
    <property type="molecule type" value="Genomic_DNA"/>
</dbReference>
<dbReference type="PANTHER" id="PTHR37536:SF1">
    <property type="entry name" value="ASPERGILLOPEPSIN, PUTAITVE (AFU_ORTHOLOGUE AFUA_7G01200)"/>
    <property type="match status" value="1"/>
</dbReference>
<evidence type="ECO:0000313" key="1">
    <source>
        <dbReference type="EMBL" id="KAK8161345.1"/>
    </source>
</evidence>
<dbReference type="InterPro" id="IPR000250">
    <property type="entry name" value="Peptidase_G1"/>
</dbReference>
<dbReference type="PANTHER" id="PTHR37536">
    <property type="entry name" value="PUTATIVE (AFU_ORTHOLOGUE AFUA_3G02970)-RELATED"/>
    <property type="match status" value="1"/>
</dbReference>